<feature type="transmembrane region" description="Helical" evidence="1">
    <location>
        <begin position="127"/>
        <end position="147"/>
    </location>
</feature>
<dbReference type="EMBL" id="JACJII010000001">
    <property type="protein sequence ID" value="MBA9003228.1"/>
    <property type="molecule type" value="Genomic_DNA"/>
</dbReference>
<keyword evidence="1" id="KW-0472">Membrane</keyword>
<dbReference type="AlphaFoldDB" id="A0A7W3MWK3"/>
<keyword evidence="1" id="KW-0812">Transmembrane</keyword>
<feature type="transmembrane region" description="Helical" evidence="1">
    <location>
        <begin position="36"/>
        <end position="57"/>
    </location>
</feature>
<feature type="transmembrane region" description="Helical" evidence="1">
    <location>
        <begin position="12"/>
        <end position="30"/>
    </location>
</feature>
<evidence type="ECO:0000313" key="3">
    <source>
        <dbReference type="Proteomes" id="UP000539313"/>
    </source>
</evidence>
<organism evidence="2 3">
    <name type="scientific">Thermomonospora cellulosilytica</name>
    <dbReference type="NCBI Taxonomy" id="1411118"/>
    <lineage>
        <taxon>Bacteria</taxon>
        <taxon>Bacillati</taxon>
        <taxon>Actinomycetota</taxon>
        <taxon>Actinomycetes</taxon>
        <taxon>Streptosporangiales</taxon>
        <taxon>Thermomonosporaceae</taxon>
        <taxon>Thermomonospora</taxon>
    </lineage>
</organism>
<proteinExistence type="predicted"/>
<reference evidence="2 3" key="1">
    <citation type="submission" date="2020-08" db="EMBL/GenBank/DDBJ databases">
        <title>Sequencing the genomes of 1000 actinobacteria strains.</title>
        <authorList>
            <person name="Klenk H.-P."/>
        </authorList>
    </citation>
    <scope>NUCLEOTIDE SEQUENCE [LARGE SCALE GENOMIC DNA]</scope>
    <source>
        <strain evidence="2 3">DSM 45823</strain>
    </source>
</reference>
<keyword evidence="3" id="KW-1185">Reference proteome</keyword>
<accession>A0A7W3MWK3</accession>
<evidence type="ECO:0000313" key="2">
    <source>
        <dbReference type="EMBL" id="MBA9003228.1"/>
    </source>
</evidence>
<dbReference type="RefSeq" id="WP_246442071.1">
    <property type="nucleotide sequence ID" value="NZ_JACJII010000001.1"/>
</dbReference>
<sequence>MGRRRRRWREPVLVWWAAFALMLALAGATASWRVLLLTLLVWCLYEFALVPTVCRVMPRNGHVCREPVRGRLFGCTPAHQRLKVDALRHLVRLPGRRRRVVADPNRDTGMVVASGGRTRLAQADQTVLVLAALGTVVTLIGMVYGLGAG</sequence>
<comment type="caution">
    <text evidence="2">The sequence shown here is derived from an EMBL/GenBank/DDBJ whole genome shotgun (WGS) entry which is preliminary data.</text>
</comment>
<dbReference type="Proteomes" id="UP000539313">
    <property type="component" value="Unassembled WGS sequence"/>
</dbReference>
<protein>
    <submittedName>
        <fullName evidence="2">Uncharacterized protein</fullName>
    </submittedName>
</protein>
<evidence type="ECO:0000256" key="1">
    <source>
        <dbReference type="SAM" id="Phobius"/>
    </source>
</evidence>
<gene>
    <name evidence="2" type="ORF">HNR21_002110</name>
</gene>
<name>A0A7W3MWK3_9ACTN</name>
<keyword evidence="1" id="KW-1133">Transmembrane helix</keyword>